<dbReference type="SUPFAM" id="SSF51182">
    <property type="entry name" value="RmlC-like cupins"/>
    <property type="match status" value="1"/>
</dbReference>
<dbReference type="GO" id="GO:0005829">
    <property type="term" value="C:cytosol"/>
    <property type="evidence" value="ECO:0007669"/>
    <property type="project" value="TreeGrafter"/>
</dbReference>
<accession>A0A7W3T4V6</accession>
<dbReference type="EMBL" id="VKHS01000335">
    <property type="protein sequence ID" value="MBB0230711.1"/>
    <property type="molecule type" value="Genomic_DNA"/>
</dbReference>
<dbReference type="CDD" id="cd00438">
    <property type="entry name" value="cupin_RmlC"/>
    <property type="match status" value="1"/>
</dbReference>
<feature type="active site" description="Proton acceptor" evidence="3">
    <location>
        <position position="74"/>
    </location>
</feature>
<dbReference type="PANTHER" id="PTHR21047">
    <property type="entry name" value="DTDP-6-DEOXY-D-GLUCOSE-3,5 EPIMERASE"/>
    <property type="match status" value="1"/>
</dbReference>
<dbReference type="GO" id="GO:0019305">
    <property type="term" value="P:dTDP-rhamnose biosynthetic process"/>
    <property type="evidence" value="ECO:0007669"/>
    <property type="project" value="TreeGrafter"/>
</dbReference>
<feature type="active site" description="Proton donor" evidence="3">
    <location>
        <position position="144"/>
    </location>
</feature>
<feature type="compositionally biased region" description="Basic and acidic residues" evidence="5">
    <location>
        <begin position="177"/>
        <end position="190"/>
    </location>
</feature>
<dbReference type="GO" id="GO:0000271">
    <property type="term" value="P:polysaccharide biosynthetic process"/>
    <property type="evidence" value="ECO:0007669"/>
    <property type="project" value="TreeGrafter"/>
</dbReference>
<dbReference type="InterPro" id="IPR000888">
    <property type="entry name" value="RmlC-like"/>
</dbReference>
<keyword evidence="2" id="KW-0413">Isomerase</keyword>
<dbReference type="Pfam" id="PF00908">
    <property type="entry name" value="dTDP_sugar_isom"/>
    <property type="match status" value="1"/>
</dbReference>
<proteinExistence type="inferred from homology"/>
<comment type="similarity">
    <text evidence="1">Belongs to the dTDP-4-dehydrorhamnose 3,5-epimerase family.</text>
</comment>
<evidence type="ECO:0000256" key="2">
    <source>
        <dbReference type="ARBA" id="ARBA00023235"/>
    </source>
</evidence>
<sequence length="211" mass="22700">MGPRRESAPPVPGARELGVTGAFVFAPEAFPDHRGVFLSPYREAVFSAAVGRPRFPVVQTNHTRSAAGVLRGVHFTLTPPGAAKYVYCAHGRALDLVVDLRVDSPGFGTWSAVPLEARVPRAVYLPVGVGHAVLALEDDTVMSYLMTAAYAPELEHSVAADDPELGLPIPTDPPPIRSERDHTAPRLAEHRRAGRLPTLADCARAEAEIFR</sequence>
<protein>
    <submittedName>
        <fullName evidence="6">dTDP-4-keto-6-deoxy-D-glucose epimerase</fullName>
    </submittedName>
</protein>
<dbReference type="Gene3D" id="2.60.120.10">
    <property type="entry name" value="Jelly Rolls"/>
    <property type="match status" value="1"/>
</dbReference>
<reference evidence="7" key="1">
    <citation type="submission" date="2019-10" db="EMBL/GenBank/DDBJ databases">
        <title>Streptomyces sp. nov., a novel actinobacterium isolated from alkaline environment.</title>
        <authorList>
            <person name="Golinska P."/>
        </authorList>
    </citation>
    <scope>NUCLEOTIDE SEQUENCE [LARGE SCALE GENOMIC DNA]</scope>
    <source>
        <strain evidence="7">DSM 42108</strain>
    </source>
</reference>
<comment type="caution">
    <text evidence="6">The sequence shown here is derived from an EMBL/GenBank/DDBJ whole genome shotgun (WGS) entry which is preliminary data.</text>
</comment>
<evidence type="ECO:0000256" key="1">
    <source>
        <dbReference type="ARBA" id="ARBA00010154"/>
    </source>
</evidence>
<dbReference type="AlphaFoldDB" id="A0A7W3T4V6"/>
<organism evidence="6 7">
    <name type="scientific">Streptomyces calidiresistens</name>
    <dbReference type="NCBI Taxonomy" id="1485586"/>
    <lineage>
        <taxon>Bacteria</taxon>
        <taxon>Bacillati</taxon>
        <taxon>Actinomycetota</taxon>
        <taxon>Actinomycetes</taxon>
        <taxon>Kitasatosporales</taxon>
        <taxon>Streptomycetaceae</taxon>
        <taxon>Streptomyces</taxon>
    </lineage>
</organism>
<dbReference type="InterPro" id="IPR014710">
    <property type="entry name" value="RmlC-like_jellyroll"/>
</dbReference>
<evidence type="ECO:0000313" key="6">
    <source>
        <dbReference type="EMBL" id="MBB0230711.1"/>
    </source>
</evidence>
<evidence type="ECO:0000256" key="3">
    <source>
        <dbReference type="PIRSR" id="PIRSR600888-1"/>
    </source>
</evidence>
<evidence type="ECO:0000256" key="5">
    <source>
        <dbReference type="SAM" id="MobiDB-lite"/>
    </source>
</evidence>
<feature type="region of interest" description="Disordered" evidence="5">
    <location>
        <begin position="169"/>
        <end position="190"/>
    </location>
</feature>
<dbReference type="PANTHER" id="PTHR21047:SF2">
    <property type="entry name" value="THYMIDINE DIPHOSPHO-4-KETO-RHAMNOSE 3,5-EPIMERASE"/>
    <property type="match status" value="1"/>
</dbReference>
<dbReference type="Proteomes" id="UP000530234">
    <property type="component" value="Unassembled WGS sequence"/>
</dbReference>
<gene>
    <name evidence="6" type="ORF">FOE67_14585</name>
</gene>
<dbReference type="InterPro" id="IPR011051">
    <property type="entry name" value="RmlC_Cupin_sf"/>
</dbReference>
<dbReference type="RefSeq" id="WP_182664408.1">
    <property type="nucleotide sequence ID" value="NZ_VKHS01000335.1"/>
</dbReference>
<evidence type="ECO:0000256" key="4">
    <source>
        <dbReference type="PIRSR" id="PIRSR600888-3"/>
    </source>
</evidence>
<keyword evidence="7" id="KW-1185">Reference proteome</keyword>
<dbReference type="GO" id="GO:0008830">
    <property type="term" value="F:dTDP-4-dehydrorhamnose 3,5-epimerase activity"/>
    <property type="evidence" value="ECO:0007669"/>
    <property type="project" value="InterPro"/>
</dbReference>
<name>A0A7W3T4V6_9ACTN</name>
<feature type="site" description="Participates in a stacking interaction with the thymidine ring of dTDP-4-oxo-6-deoxyglucose" evidence="4">
    <location>
        <position position="150"/>
    </location>
</feature>
<evidence type="ECO:0000313" key="7">
    <source>
        <dbReference type="Proteomes" id="UP000530234"/>
    </source>
</evidence>